<evidence type="ECO:0000313" key="3">
    <source>
        <dbReference type="EMBL" id="QAA80873.1"/>
    </source>
</evidence>
<dbReference type="InterPro" id="IPR058807">
    <property type="entry name" value="ScoMcrA_N"/>
</dbReference>
<reference evidence="3 4" key="1">
    <citation type="submission" date="2019-01" db="EMBL/GenBank/DDBJ databases">
        <title>Complete genome sequencing of Aequorivita sp. H23M31.</title>
        <authorList>
            <person name="Bae J.-W."/>
        </authorList>
    </citation>
    <scope>NUCLEOTIDE SEQUENCE [LARGE SCALE GENOMIC DNA]</scope>
    <source>
        <strain evidence="3 4">H23M31</strain>
    </source>
</reference>
<evidence type="ECO:0000259" key="1">
    <source>
        <dbReference type="Pfam" id="PF01878"/>
    </source>
</evidence>
<dbReference type="Proteomes" id="UP000285517">
    <property type="component" value="Chromosome"/>
</dbReference>
<name>A0A410G0S5_9FLAO</name>
<dbReference type="OrthoDB" id="9781481at2"/>
<organism evidence="3 4">
    <name type="scientific">Aequorivita ciconiae</name>
    <dbReference type="NCBI Taxonomy" id="2494375"/>
    <lineage>
        <taxon>Bacteria</taxon>
        <taxon>Pseudomonadati</taxon>
        <taxon>Bacteroidota</taxon>
        <taxon>Flavobacteriia</taxon>
        <taxon>Flavobacteriales</taxon>
        <taxon>Flavobacteriaceae</taxon>
        <taxon>Aequorivita</taxon>
    </lineage>
</organism>
<proteinExistence type="predicted"/>
<evidence type="ECO:0000313" key="4">
    <source>
        <dbReference type="Proteomes" id="UP000285517"/>
    </source>
</evidence>
<dbReference type="EMBL" id="CP034951">
    <property type="protein sequence ID" value="QAA80873.1"/>
    <property type="molecule type" value="Genomic_DNA"/>
</dbReference>
<dbReference type="Gene3D" id="3.10.590.10">
    <property type="entry name" value="ph1033 like domains"/>
    <property type="match status" value="1"/>
</dbReference>
<dbReference type="SUPFAM" id="SSF88697">
    <property type="entry name" value="PUA domain-like"/>
    <property type="match status" value="1"/>
</dbReference>
<protein>
    <submittedName>
        <fullName evidence="3">EVE domain-containing protein</fullName>
    </submittedName>
</protein>
<keyword evidence="4" id="KW-1185">Reference proteome</keyword>
<dbReference type="Pfam" id="PF26345">
    <property type="entry name" value="ScoMcrA_N"/>
    <property type="match status" value="1"/>
</dbReference>
<accession>A0A410G0S5</accession>
<dbReference type="KEGG" id="aev:EI546_03625"/>
<feature type="domain" description="ScoMcrA-like N-terminal head" evidence="2">
    <location>
        <begin position="7"/>
        <end position="80"/>
    </location>
</feature>
<dbReference type="InterPro" id="IPR015947">
    <property type="entry name" value="PUA-like_sf"/>
</dbReference>
<dbReference type="Pfam" id="PF01878">
    <property type="entry name" value="EVE"/>
    <property type="match status" value="1"/>
</dbReference>
<sequence>MSFEPEKIKRDHVLKAFAEIDKGDIGIRASTKYDILHQGKTYPPKDTMRLAHEFATGEYLWHPGGGNPTNKYIKALGFQIIDKGENVNSNVKQEFAAWLLRNGPSSYKQYYNNSIEEVSNRLEEINSYFADRNLFLASKESYKDLINYISENVYGNTNPDIENFNKYSQDKGSGIPKAILGKKNYFKFLESKFGSVKTINYWIFQGNPNIYDITNALRNDHLKSWKVTTHKDKIMAGDKIILWKTGEKSGCYALAEVVSEVGMIVEEPEEFQYYLSSSATDSDNDRVKIKITKNLVENPILSSEIKSLPEFASFKAGNQGTNFTATEEEYKTILGMAENTHYTWLPTYKGIVEYLKGKEYDQLGLIQLLKDSGCDLFNDRDENNNMVPLEEIDPLTFFCYINKYFTQRLQILQNLARKIDLPIPKDDFGIPTTNPQKVWLFPYKPFRINNEINRLWSFFYAITENRITEELFLDMLKIKGVGRTKLTEVLFYVDPENNFPINAPTKPYLRDVFDIDPNFESYADYKNILAQIREQTTKPFYQISYEAWLKNIKPVKKNEPIKPPSIMKTPLNQIFFGPRVQVKLIIP</sequence>
<dbReference type="InterPro" id="IPR002740">
    <property type="entry name" value="EVE_domain"/>
</dbReference>
<gene>
    <name evidence="3" type="ORF">EI546_03625</name>
</gene>
<feature type="domain" description="EVE" evidence="1">
    <location>
        <begin position="200"/>
        <end position="335"/>
    </location>
</feature>
<evidence type="ECO:0000259" key="2">
    <source>
        <dbReference type="Pfam" id="PF26345"/>
    </source>
</evidence>
<dbReference type="AlphaFoldDB" id="A0A410G0S5"/>
<dbReference type="RefSeq" id="WP_128249266.1">
    <property type="nucleotide sequence ID" value="NZ_CP034951.1"/>
</dbReference>